<name>A0A6N2YG55_9FIRM</name>
<keyword evidence="1" id="KW-0812">Transmembrane</keyword>
<evidence type="ECO:0000256" key="1">
    <source>
        <dbReference type="SAM" id="Phobius"/>
    </source>
</evidence>
<proteinExistence type="predicted"/>
<gene>
    <name evidence="2" type="ORF">PGLFYP46_00083</name>
</gene>
<accession>A0A6N2YG55</accession>
<keyword evidence="1" id="KW-0472">Membrane</keyword>
<sequence>MDGKNSIGSKVIAALIMITVCFVAQFFIQGDELIVLMIILATVILKE</sequence>
<organism evidence="2">
    <name type="scientific">Peptoniphilus gorbachii</name>
    <dbReference type="NCBI Taxonomy" id="411567"/>
    <lineage>
        <taxon>Bacteria</taxon>
        <taxon>Bacillati</taxon>
        <taxon>Bacillota</taxon>
        <taxon>Tissierellia</taxon>
        <taxon>Tissierellales</taxon>
        <taxon>Peptoniphilaceae</taxon>
        <taxon>Peptoniphilus</taxon>
    </lineage>
</organism>
<dbReference type="RefSeq" id="WP_156700005.1">
    <property type="nucleotide sequence ID" value="NZ_CACRUP010000001.1"/>
</dbReference>
<keyword evidence="1" id="KW-1133">Transmembrane helix</keyword>
<dbReference type="EMBL" id="CACRUP010000001">
    <property type="protein sequence ID" value="VYT64886.1"/>
    <property type="molecule type" value="Genomic_DNA"/>
</dbReference>
<dbReference type="AlphaFoldDB" id="A0A6N2YG55"/>
<evidence type="ECO:0000313" key="2">
    <source>
        <dbReference type="EMBL" id="VYT64886.1"/>
    </source>
</evidence>
<protein>
    <submittedName>
        <fullName evidence="2">Uncharacterized protein</fullName>
    </submittedName>
</protein>
<reference evidence="2" key="1">
    <citation type="submission" date="2019-11" db="EMBL/GenBank/DDBJ databases">
        <authorList>
            <person name="Feng L."/>
        </authorList>
    </citation>
    <scope>NUCLEOTIDE SEQUENCE</scope>
    <source>
        <strain evidence="2">PgorbachiiLFYP46</strain>
    </source>
</reference>
<feature type="transmembrane region" description="Helical" evidence="1">
    <location>
        <begin position="12"/>
        <end position="45"/>
    </location>
</feature>